<protein>
    <recommendedName>
        <fullName evidence="6">DUF866-domain-containing protein</fullName>
    </recommendedName>
</protein>
<dbReference type="PANTHER" id="PTHR12857">
    <property type="entry name" value="CXXC MOTIF CONTAINING ZINC BINDING PROTEIN"/>
    <property type="match status" value="1"/>
</dbReference>
<organism evidence="4 5">
    <name type="scientific">Kazachstania africana (strain ATCC 22294 / BCRC 22015 / CBS 2517 / CECT 1963 / NBRC 1671 / NRRL Y-8276)</name>
    <name type="common">Yeast</name>
    <name type="synonym">Kluyveromyces africanus</name>
    <dbReference type="NCBI Taxonomy" id="1071382"/>
    <lineage>
        <taxon>Eukaryota</taxon>
        <taxon>Fungi</taxon>
        <taxon>Dikarya</taxon>
        <taxon>Ascomycota</taxon>
        <taxon>Saccharomycotina</taxon>
        <taxon>Saccharomycetes</taxon>
        <taxon>Saccharomycetales</taxon>
        <taxon>Saccharomycetaceae</taxon>
        <taxon>Kazachstania</taxon>
    </lineage>
</organism>
<dbReference type="KEGG" id="kaf:KAFR_0J02630"/>
<dbReference type="GO" id="GO:0008270">
    <property type="term" value="F:zinc ion binding"/>
    <property type="evidence" value="ECO:0007669"/>
    <property type="project" value="TreeGrafter"/>
</dbReference>
<keyword evidence="2" id="KW-0479">Metal-binding</keyword>
<dbReference type="GeneID" id="13883976"/>
<dbReference type="InterPro" id="IPR008584">
    <property type="entry name" value="CXXC_Zn-binding_euk"/>
</dbReference>
<keyword evidence="5" id="KW-1185">Reference proteome</keyword>
<dbReference type="Proteomes" id="UP000005220">
    <property type="component" value="Chromosome 10"/>
</dbReference>
<dbReference type="EMBL" id="HE650830">
    <property type="protein sequence ID" value="CCF60327.1"/>
    <property type="molecule type" value="Genomic_DNA"/>
</dbReference>
<evidence type="ECO:0000313" key="4">
    <source>
        <dbReference type="EMBL" id="CCF60327.1"/>
    </source>
</evidence>
<dbReference type="RefSeq" id="XP_003959462.1">
    <property type="nucleotide sequence ID" value="XM_003959413.1"/>
</dbReference>
<dbReference type="HOGENOM" id="CLU_114688_0_0_1"/>
<evidence type="ECO:0000256" key="3">
    <source>
        <dbReference type="ARBA" id="ARBA00022833"/>
    </source>
</evidence>
<keyword evidence="3" id="KW-0862">Zinc</keyword>
<dbReference type="PANTHER" id="PTHR12857:SF0">
    <property type="entry name" value="CXXC MOTIF CONTAINING ZINC BINDING PROTEIN"/>
    <property type="match status" value="1"/>
</dbReference>
<evidence type="ECO:0000256" key="2">
    <source>
        <dbReference type="ARBA" id="ARBA00022723"/>
    </source>
</evidence>
<dbReference type="OrthoDB" id="10248838at2759"/>
<evidence type="ECO:0000256" key="1">
    <source>
        <dbReference type="ARBA" id="ARBA00007818"/>
    </source>
</evidence>
<dbReference type="InParanoid" id="H2B127"/>
<dbReference type="eggNOG" id="KOG1296">
    <property type="taxonomic scope" value="Eukaryota"/>
</dbReference>
<dbReference type="FunCoup" id="H2B127">
    <property type="interactions" value="610"/>
</dbReference>
<evidence type="ECO:0008006" key="6">
    <source>
        <dbReference type="Google" id="ProtNLM"/>
    </source>
</evidence>
<comment type="similarity">
    <text evidence="1">Belongs to the UPF0587 family.</text>
</comment>
<dbReference type="Pfam" id="PF05907">
    <property type="entry name" value="CXXC_Zn-b_euk"/>
    <property type="match status" value="1"/>
</dbReference>
<sequence length="179" mass="20022">MLYLAISATLSENIKSVRVKDSVQEPAEYTFQISCNNCREVNPAPVLINSVEKHDMAGSKGEASFTMKCKFCSTECSVNLNHFEESLGAEPQISKDKRKKSGLAKLSTDSAAILQLDCRGCELTKFYFDNNLTFVVELVSGNKLECQFDQGENEWYDYDDDAGEEVSITDFACEFFKGK</sequence>
<reference evidence="4 5" key="1">
    <citation type="journal article" date="2011" name="Proc. Natl. Acad. Sci. U.S.A.">
        <title>Evolutionary erosion of yeast sex chromosomes by mating-type switching accidents.</title>
        <authorList>
            <person name="Gordon J.L."/>
            <person name="Armisen D."/>
            <person name="Proux-Wera E."/>
            <person name="Oheigeartaigh S.S."/>
            <person name="Byrne K.P."/>
            <person name="Wolfe K.H."/>
        </authorList>
    </citation>
    <scope>NUCLEOTIDE SEQUENCE [LARGE SCALE GENOMIC DNA]</scope>
    <source>
        <strain evidence="5">ATCC 22294 / BCRC 22015 / CBS 2517 / CECT 1963 / NBRC 1671 / NRRL Y-8276</strain>
    </source>
</reference>
<evidence type="ECO:0000313" key="5">
    <source>
        <dbReference type="Proteomes" id="UP000005220"/>
    </source>
</evidence>
<accession>H2B127</accession>
<proteinExistence type="inferred from homology"/>
<dbReference type="AlphaFoldDB" id="H2B127"/>
<name>H2B127_KAZAF</name>
<gene>
    <name evidence="4" type="primary">KAFR0J02630</name>
    <name evidence="4" type="ORF">KAFR_0J02630</name>
</gene>
<dbReference type="SUPFAM" id="SSF141678">
    <property type="entry name" value="MAL13P1.257-like"/>
    <property type="match status" value="1"/>
</dbReference>